<dbReference type="Proteomes" id="UP001153269">
    <property type="component" value="Unassembled WGS sequence"/>
</dbReference>
<dbReference type="EMBL" id="CADEAL010004029">
    <property type="protein sequence ID" value="CAB1449834.1"/>
    <property type="molecule type" value="Genomic_DNA"/>
</dbReference>
<proteinExistence type="predicted"/>
<accession>A0A9N7Z5S1</accession>
<evidence type="ECO:0000313" key="3">
    <source>
        <dbReference type="Proteomes" id="UP001153269"/>
    </source>
</evidence>
<feature type="region of interest" description="Disordered" evidence="1">
    <location>
        <begin position="1"/>
        <end position="48"/>
    </location>
</feature>
<protein>
    <submittedName>
        <fullName evidence="2">Uncharacterized protein</fullName>
    </submittedName>
</protein>
<keyword evidence="3" id="KW-1185">Reference proteome</keyword>
<sequence>MDRGGFYSSRLLEEERDKENRQGAIEPGRERLGGGGGGEEEEDGEMRRVPQCGSACSLALSIPPRLSSLQVQRASDSMSVNDQIKHAEHGTFKTNKPPLKGALSMGAHTEVPVCLDINPNKEQEEEPRSQGTRLWRCEAGNVPMHSPEHPRPQMST</sequence>
<dbReference type="AlphaFoldDB" id="A0A9N7Z5S1"/>
<reference evidence="2" key="1">
    <citation type="submission" date="2020-03" db="EMBL/GenBank/DDBJ databases">
        <authorList>
            <person name="Weist P."/>
        </authorList>
    </citation>
    <scope>NUCLEOTIDE SEQUENCE</scope>
</reference>
<comment type="caution">
    <text evidence="2">The sequence shown here is derived from an EMBL/GenBank/DDBJ whole genome shotgun (WGS) entry which is preliminary data.</text>
</comment>
<evidence type="ECO:0000313" key="2">
    <source>
        <dbReference type="EMBL" id="CAB1449834.1"/>
    </source>
</evidence>
<gene>
    <name evidence="2" type="ORF">PLEPLA_LOCUS37520</name>
</gene>
<name>A0A9N7Z5S1_PLEPL</name>
<feature type="compositionally biased region" description="Basic and acidic residues" evidence="1">
    <location>
        <begin position="11"/>
        <end position="32"/>
    </location>
</feature>
<organism evidence="2 3">
    <name type="scientific">Pleuronectes platessa</name>
    <name type="common">European plaice</name>
    <dbReference type="NCBI Taxonomy" id="8262"/>
    <lineage>
        <taxon>Eukaryota</taxon>
        <taxon>Metazoa</taxon>
        <taxon>Chordata</taxon>
        <taxon>Craniata</taxon>
        <taxon>Vertebrata</taxon>
        <taxon>Euteleostomi</taxon>
        <taxon>Actinopterygii</taxon>
        <taxon>Neopterygii</taxon>
        <taxon>Teleostei</taxon>
        <taxon>Neoteleostei</taxon>
        <taxon>Acanthomorphata</taxon>
        <taxon>Carangaria</taxon>
        <taxon>Pleuronectiformes</taxon>
        <taxon>Pleuronectoidei</taxon>
        <taxon>Pleuronectidae</taxon>
        <taxon>Pleuronectes</taxon>
    </lineage>
</organism>
<evidence type="ECO:0000256" key="1">
    <source>
        <dbReference type="SAM" id="MobiDB-lite"/>
    </source>
</evidence>